<dbReference type="Proteomes" id="UP000516057">
    <property type="component" value="Chromosome"/>
</dbReference>
<name>A0A7H0HLE4_9BURK</name>
<reference evidence="2 3" key="1">
    <citation type="submission" date="2020-08" db="EMBL/GenBank/DDBJ databases">
        <title>Genome sequence of Acidovorax monticola KACC 19171T.</title>
        <authorList>
            <person name="Hyun D.-W."/>
            <person name="Bae J.-W."/>
        </authorList>
    </citation>
    <scope>NUCLEOTIDE SEQUENCE [LARGE SCALE GENOMIC DNA]</scope>
    <source>
        <strain evidence="2 3">KACC 19171</strain>
    </source>
</reference>
<evidence type="ECO:0000313" key="2">
    <source>
        <dbReference type="EMBL" id="QNP61360.1"/>
    </source>
</evidence>
<dbReference type="InterPro" id="IPR045584">
    <property type="entry name" value="Pilin-like"/>
</dbReference>
<dbReference type="Pfam" id="PF07963">
    <property type="entry name" value="N_methyl"/>
    <property type="match status" value="1"/>
</dbReference>
<dbReference type="PANTHER" id="PTHR30093:SF47">
    <property type="entry name" value="TYPE IV PILUS NON-CORE MINOR PILIN PILE"/>
    <property type="match status" value="1"/>
</dbReference>
<dbReference type="InterPro" id="IPR031982">
    <property type="entry name" value="PilE-like"/>
</dbReference>
<proteinExistence type="predicted"/>
<protein>
    <submittedName>
        <fullName evidence="2">Prepilin-type N-terminal cleavage/methylation domain-containing protein</fullName>
    </submittedName>
</protein>
<dbReference type="InterPro" id="IPR012902">
    <property type="entry name" value="N_methyl_site"/>
</dbReference>
<dbReference type="KEGG" id="amon:H9L24_13005"/>
<dbReference type="NCBIfam" id="TIGR02532">
    <property type="entry name" value="IV_pilin_GFxxxE"/>
    <property type="match status" value="1"/>
</dbReference>
<dbReference type="EMBL" id="CP060790">
    <property type="protein sequence ID" value="QNP61360.1"/>
    <property type="molecule type" value="Genomic_DNA"/>
</dbReference>
<evidence type="ECO:0000256" key="1">
    <source>
        <dbReference type="SAM" id="Phobius"/>
    </source>
</evidence>
<keyword evidence="1" id="KW-1133">Transmembrane helix</keyword>
<sequence>MRRERGFTLIELMIVVAIIGILAAIAYPSYAEHMRKSRRAEAQSVLMDIGTRQQQLLLDTRTYAGTTDACATPILNTTVPATVCTNYTISVDVDNSAGKPPTFTATAAPRGAQARDTCGTLTLTHTGAKSPSTCW</sequence>
<gene>
    <name evidence="2" type="ORF">H9L24_13005</name>
</gene>
<evidence type="ECO:0000313" key="3">
    <source>
        <dbReference type="Proteomes" id="UP000516057"/>
    </source>
</evidence>
<dbReference type="PANTHER" id="PTHR30093">
    <property type="entry name" value="GENERAL SECRETION PATHWAY PROTEIN G"/>
    <property type="match status" value="1"/>
</dbReference>
<organism evidence="2 3">
    <name type="scientific">Paenacidovorax monticola</name>
    <dbReference type="NCBI Taxonomy" id="1926868"/>
    <lineage>
        <taxon>Bacteria</taxon>
        <taxon>Pseudomonadati</taxon>
        <taxon>Pseudomonadota</taxon>
        <taxon>Betaproteobacteria</taxon>
        <taxon>Burkholderiales</taxon>
        <taxon>Comamonadaceae</taxon>
        <taxon>Paenacidovorax</taxon>
    </lineage>
</organism>
<dbReference type="Pfam" id="PF16732">
    <property type="entry name" value="ComP_DUS"/>
    <property type="match status" value="1"/>
</dbReference>
<keyword evidence="1" id="KW-0812">Transmembrane</keyword>
<accession>A0A7H0HLE4</accession>
<dbReference type="AlphaFoldDB" id="A0A7H0HLE4"/>
<keyword evidence="3" id="KW-1185">Reference proteome</keyword>
<dbReference type="Gene3D" id="3.30.700.10">
    <property type="entry name" value="Glycoprotein, Type 4 Pilin"/>
    <property type="match status" value="1"/>
</dbReference>
<keyword evidence="1" id="KW-0472">Membrane</keyword>
<dbReference type="GO" id="GO:0043683">
    <property type="term" value="P:type IV pilus assembly"/>
    <property type="evidence" value="ECO:0007669"/>
    <property type="project" value="InterPro"/>
</dbReference>
<dbReference type="SUPFAM" id="SSF54523">
    <property type="entry name" value="Pili subunits"/>
    <property type="match status" value="1"/>
</dbReference>
<dbReference type="PROSITE" id="PS00409">
    <property type="entry name" value="PROKAR_NTER_METHYL"/>
    <property type="match status" value="1"/>
</dbReference>
<feature type="transmembrane region" description="Helical" evidence="1">
    <location>
        <begin position="6"/>
        <end position="30"/>
    </location>
</feature>